<comment type="caution">
    <text evidence="3">The sequence shown here is derived from an EMBL/GenBank/DDBJ whole genome shotgun (WGS) entry which is preliminary data.</text>
</comment>
<organism evidence="3 4">
    <name type="scientific">Sphingomonas mollis</name>
    <dbReference type="NCBI Taxonomy" id="2795726"/>
    <lineage>
        <taxon>Bacteria</taxon>
        <taxon>Pseudomonadati</taxon>
        <taxon>Pseudomonadota</taxon>
        <taxon>Alphaproteobacteria</taxon>
        <taxon>Sphingomonadales</taxon>
        <taxon>Sphingomonadaceae</taxon>
        <taxon>Sphingomonas</taxon>
    </lineage>
</organism>
<dbReference type="Proteomes" id="UP000640426">
    <property type="component" value="Unassembled WGS sequence"/>
</dbReference>
<evidence type="ECO:0000256" key="1">
    <source>
        <dbReference type="SAM" id="MobiDB-lite"/>
    </source>
</evidence>
<evidence type="ECO:0008006" key="5">
    <source>
        <dbReference type="Google" id="ProtNLM"/>
    </source>
</evidence>
<dbReference type="RefSeq" id="WP_199038802.1">
    <property type="nucleotide sequence ID" value="NZ_JAELXS010000007.1"/>
</dbReference>
<feature type="transmembrane region" description="Helical" evidence="2">
    <location>
        <begin position="16"/>
        <end position="37"/>
    </location>
</feature>
<keyword evidence="2" id="KW-0812">Transmembrane</keyword>
<keyword evidence="2" id="KW-1133">Transmembrane helix</keyword>
<gene>
    <name evidence="3" type="ORF">JAO74_13150</name>
</gene>
<evidence type="ECO:0000313" key="3">
    <source>
        <dbReference type="EMBL" id="MBJ6122739.1"/>
    </source>
</evidence>
<accession>A0ABS0XRS0</accession>
<keyword evidence="2" id="KW-0472">Membrane</keyword>
<keyword evidence="4" id="KW-1185">Reference proteome</keyword>
<reference evidence="4" key="1">
    <citation type="submission" date="2020-12" db="EMBL/GenBank/DDBJ databases">
        <title>Hymenobacter sp.</title>
        <authorList>
            <person name="Kim M.K."/>
        </authorList>
    </citation>
    <scope>NUCLEOTIDE SEQUENCE [LARGE SCALE GENOMIC DNA]</scope>
    <source>
        <strain evidence="4">BT553</strain>
    </source>
</reference>
<sequence length="303" mass="31426">MSSTAPFDAPTRGRRLGPIIALIVIAFVIGGLLVGYAMRSGWTAGLLDAQATRSSDRGATNFVPAQPLNSSGGTPAVDPTMLVTREAALAGQLSALEARAAAVATDAAAAGAQATRAEALMVAFAARRSIDRGNSLGYLEEQLRSRFVAAQPRAVQVVIQAARTPVTVEDLRQGLDAIAPDLQSASGGDWLADTRREIGNLIVVRREGTPSAAPAERLARARRLLDDGQVAAARSEVSRLPGAAQAGNWMAAARRYMLAHQALDVIETAAILGQAQGPQAPVRTETPVATTTMSAEGASEGSR</sequence>
<dbReference type="EMBL" id="JAELXS010000007">
    <property type="protein sequence ID" value="MBJ6122739.1"/>
    <property type="molecule type" value="Genomic_DNA"/>
</dbReference>
<feature type="region of interest" description="Disordered" evidence="1">
    <location>
        <begin position="276"/>
        <end position="303"/>
    </location>
</feature>
<proteinExistence type="predicted"/>
<feature type="region of interest" description="Disordered" evidence="1">
    <location>
        <begin position="58"/>
        <end position="77"/>
    </location>
</feature>
<protein>
    <recommendedName>
        <fullName evidence="5">Inner membrane protein</fullName>
    </recommendedName>
</protein>
<evidence type="ECO:0000313" key="4">
    <source>
        <dbReference type="Proteomes" id="UP000640426"/>
    </source>
</evidence>
<name>A0ABS0XRS0_9SPHN</name>
<evidence type="ECO:0000256" key="2">
    <source>
        <dbReference type="SAM" id="Phobius"/>
    </source>
</evidence>